<dbReference type="RefSeq" id="WP_154534344.1">
    <property type="nucleotide sequence ID" value="NZ_VUNG01000021.1"/>
</dbReference>
<protein>
    <submittedName>
        <fullName evidence="1">Uncharacterized protein</fullName>
    </submittedName>
</protein>
<proteinExistence type="predicted"/>
<evidence type="ECO:0000313" key="1">
    <source>
        <dbReference type="EMBL" id="MST84765.1"/>
    </source>
</evidence>
<accession>A0A7K0KH25</accession>
<keyword evidence="2" id="KW-1185">Reference proteome</keyword>
<evidence type="ECO:0000313" key="2">
    <source>
        <dbReference type="Proteomes" id="UP000438914"/>
    </source>
</evidence>
<sequence>MKERGYEDAKAFLGACGKDYSNLLKMLRGDTNMNLKSLEFLARSMGLYPYITMIPRSYVSDEKFKLLLEKYGLFYNVKEGLDAYLLTNVVEGLNKDGKLDALSNFPLLAVQEVLVDAQFHGNLDKALGMLMDTINEINEINHPNSNPNPKSGLICNR</sequence>
<reference evidence="1 2" key="1">
    <citation type="submission" date="2019-08" db="EMBL/GenBank/DDBJ databases">
        <title>In-depth cultivation of the pig gut microbiome towards novel bacterial diversity and tailored functional studies.</title>
        <authorList>
            <person name="Wylensek D."/>
            <person name="Hitch T.C.A."/>
            <person name="Clavel T."/>
        </authorList>
    </citation>
    <scope>NUCLEOTIDE SEQUENCE [LARGE SCALE GENOMIC DNA]</scope>
    <source>
        <strain evidence="1 2">LKV-178-WT-2A</strain>
    </source>
</reference>
<gene>
    <name evidence="1" type="ORF">FYJ73_08820</name>
</gene>
<name>A0A7K0KH25_9BACT</name>
<dbReference type="EMBL" id="VUNG01000021">
    <property type="protein sequence ID" value="MST84765.1"/>
    <property type="molecule type" value="Genomic_DNA"/>
</dbReference>
<dbReference type="AlphaFoldDB" id="A0A7K0KH25"/>
<dbReference type="Proteomes" id="UP000438914">
    <property type="component" value="Unassembled WGS sequence"/>
</dbReference>
<comment type="caution">
    <text evidence="1">The sequence shown here is derived from an EMBL/GenBank/DDBJ whole genome shotgun (WGS) entry which is preliminary data.</text>
</comment>
<organism evidence="1 2">
    <name type="scientific">Hallella mizrahii</name>
    <dbReference type="NCBI Taxonomy" id="2606637"/>
    <lineage>
        <taxon>Bacteria</taxon>
        <taxon>Pseudomonadati</taxon>
        <taxon>Bacteroidota</taxon>
        <taxon>Bacteroidia</taxon>
        <taxon>Bacteroidales</taxon>
        <taxon>Prevotellaceae</taxon>
        <taxon>Hallella</taxon>
    </lineage>
</organism>